<dbReference type="AlphaFoldDB" id="A0A4C1XU88"/>
<dbReference type="EMBL" id="BGZK01000937">
    <property type="protein sequence ID" value="GBP65735.1"/>
    <property type="molecule type" value="Genomic_DNA"/>
</dbReference>
<organism evidence="2 3">
    <name type="scientific">Eumeta variegata</name>
    <name type="common">Bagworm moth</name>
    <name type="synonym">Eumeta japonica</name>
    <dbReference type="NCBI Taxonomy" id="151549"/>
    <lineage>
        <taxon>Eukaryota</taxon>
        <taxon>Metazoa</taxon>
        <taxon>Ecdysozoa</taxon>
        <taxon>Arthropoda</taxon>
        <taxon>Hexapoda</taxon>
        <taxon>Insecta</taxon>
        <taxon>Pterygota</taxon>
        <taxon>Neoptera</taxon>
        <taxon>Endopterygota</taxon>
        <taxon>Lepidoptera</taxon>
        <taxon>Glossata</taxon>
        <taxon>Ditrysia</taxon>
        <taxon>Tineoidea</taxon>
        <taxon>Psychidae</taxon>
        <taxon>Oiketicinae</taxon>
        <taxon>Eumeta</taxon>
    </lineage>
</organism>
<name>A0A4C1XU88_EUMVA</name>
<sequence length="118" mass="12914">MRTRCGGQRSSASSATRPPPRPAPPRPAAVTRLSPYKTQSASVKYTCRAGRAPAQLPLRSPGSARIRTNHRLLTEFVAGRFALNVSTKLNVDSDRVALTVSFDGDNSRYPIGYVWNKE</sequence>
<protein>
    <submittedName>
        <fullName evidence="2">Uncharacterized protein</fullName>
    </submittedName>
</protein>
<evidence type="ECO:0000256" key="1">
    <source>
        <dbReference type="SAM" id="MobiDB-lite"/>
    </source>
</evidence>
<proteinExistence type="predicted"/>
<evidence type="ECO:0000313" key="3">
    <source>
        <dbReference type="Proteomes" id="UP000299102"/>
    </source>
</evidence>
<dbReference type="Proteomes" id="UP000299102">
    <property type="component" value="Unassembled WGS sequence"/>
</dbReference>
<gene>
    <name evidence="2" type="ORF">EVAR_48438_1</name>
</gene>
<comment type="caution">
    <text evidence="2">The sequence shown here is derived from an EMBL/GenBank/DDBJ whole genome shotgun (WGS) entry which is preliminary data.</text>
</comment>
<accession>A0A4C1XU88</accession>
<keyword evidence="3" id="KW-1185">Reference proteome</keyword>
<reference evidence="2 3" key="1">
    <citation type="journal article" date="2019" name="Commun. Biol.">
        <title>The bagworm genome reveals a unique fibroin gene that provides high tensile strength.</title>
        <authorList>
            <person name="Kono N."/>
            <person name="Nakamura H."/>
            <person name="Ohtoshi R."/>
            <person name="Tomita M."/>
            <person name="Numata K."/>
            <person name="Arakawa K."/>
        </authorList>
    </citation>
    <scope>NUCLEOTIDE SEQUENCE [LARGE SCALE GENOMIC DNA]</scope>
</reference>
<feature type="compositionally biased region" description="Pro residues" evidence="1">
    <location>
        <begin position="17"/>
        <end position="27"/>
    </location>
</feature>
<evidence type="ECO:0000313" key="2">
    <source>
        <dbReference type="EMBL" id="GBP65735.1"/>
    </source>
</evidence>
<feature type="region of interest" description="Disordered" evidence="1">
    <location>
        <begin position="1"/>
        <end position="37"/>
    </location>
</feature>